<keyword evidence="2" id="KW-1185">Reference proteome</keyword>
<name>A0A0G4K9R8_9SPIR</name>
<dbReference type="Gene3D" id="1.10.10.10">
    <property type="entry name" value="Winged helix-like DNA-binding domain superfamily/Winged helix DNA-binding domain"/>
    <property type="match status" value="1"/>
</dbReference>
<organism evidence="1 2">
    <name type="scientific">Brachyspira suanatina</name>
    <dbReference type="NCBI Taxonomy" id="381802"/>
    <lineage>
        <taxon>Bacteria</taxon>
        <taxon>Pseudomonadati</taxon>
        <taxon>Spirochaetota</taxon>
        <taxon>Spirochaetia</taxon>
        <taxon>Brachyspirales</taxon>
        <taxon>Brachyspiraceae</taxon>
        <taxon>Brachyspira</taxon>
    </lineage>
</organism>
<reference evidence="2" key="1">
    <citation type="submission" date="2015-04" db="EMBL/GenBank/DDBJ databases">
        <authorList>
            <person name="Mushtaq Mamoona"/>
        </authorList>
    </citation>
    <scope>NUCLEOTIDE SEQUENCE [LARGE SCALE GENOMIC DNA]</scope>
    <source>
        <strain evidence="2">AN4859/03</strain>
    </source>
</reference>
<dbReference type="EMBL" id="CVLB01000002">
    <property type="protein sequence ID" value="CRF35008.1"/>
    <property type="molecule type" value="Genomic_DNA"/>
</dbReference>
<dbReference type="AlphaFoldDB" id="A0A0G4K9R8"/>
<dbReference type="RefSeq" id="WP_048595648.1">
    <property type="nucleotide sequence ID" value="NZ_CVLB01000002.1"/>
</dbReference>
<accession>A0A0G4K9R8</accession>
<protein>
    <submittedName>
        <fullName evidence="1">Uncharacterized protein</fullName>
    </submittedName>
</protein>
<gene>
    <name evidence="1" type="ORF">BRSU_2395</name>
</gene>
<proteinExistence type="predicted"/>
<evidence type="ECO:0000313" key="1">
    <source>
        <dbReference type="EMBL" id="CRF35008.1"/>
    </source>
</evidence>
<dbReference type="InterPro" id="IPR036388">
    <property type="entry name" value="WH-like_DNA-bd_sf"/>
</dbReference>
<sequence length="308" mass="36017">MTTETPKVKSEYLIATYGDAMLDRGFTSIPNTLIYYRKRLGLTASEFEFIIAVMSLNWKENGEIRDKDINPASRGYYRQRKSLLLKGYLTFSTRNIYKDNRFCGTGTVYNFAGLKKAIEMLVEEDRAIRNMDAPVEQKYDEPSLFGEDINTEPLQPRKLIKKEKTEEDKKEAEDFKNFWDKYFNVHEEVLGFKLDFRKNTKYKEYLLEHYRKRTTDNIDDALITAKEYFLRLAENKRDSIKFQNLVGLALKGNLQKTEDKKSDEKKEEAINDKKYSIPRGLDKLDFLLNELEKGGNINEAYAKIANCG</sequence>
<dbReference type="Proteomes" id="UP000043763">
    <property type="component" value="Unassembled WGS sequence"/>
</dbReference>
<evidence type="ECO:0000313" key="2">
    <source>
        <dbReference type="Proteomes" id="UP000043763"/>
    </source>
</evidence>
<dbReference type="OrthoDB" id="307245at2"/>